<feature type="domain" description="Retrotransposon gag" evidence="1">
    <location>
        <begin position="54"/>
        <end position="138"/>
    </location>
</feature>
<dbReference type="InterPro" id="IPR005162">
    <property type="entry name" value="Retrotrans_gag_dom"/>
</dbReference>
<organism evidence="2 3">
    <name type="scientific">Xanthoceras sorbifolium</name>
    <dbReference type="NCBI Taxonomy" id="99658"/>
    <lineage>
        <taxon>Eukaryota</taxon>
        <taxon>Viridiplantae</taxon>
        <taxon>Streptophyta</taxon>
        <taxon>Embryophyta</taxon>
        <taxon>Tracheophyta</taxon>
        <taxon>Spermatophyta</taxon>
        <taxon>Magnoliopsida</taxon>
        <taxon>eudicotyledons</taxon>
        <taxon>Gunneridae</taxon>
        <taxon>Pentapetalae</taxon>
        <taxon>rosids</taxon>
        <taxon>malvids</taxon>
        <taxon>Sapindales</taxon>
        <taxon>Sapindaceae</taxon>
        <taxon>Xanthoceroideae</taxon>
        <taxon>Xanthoceras</taxon>
    </lineage>
</organism>
<gene>
    <name evidence="2" type="ORF">JRO89_XS03G0015100</name>
</gene>
<evidence type="ECO:0000259" key="1">
    <source>
        <dbReference type="Pfam" id="PF03732"/>
    </source>
</evidence>
<keyword evidence="3" id="KW-1185">Reference proteome</keyword>
<sequence length="168" mass="19565">MANNKEKIELLEVGLGGVQNGLQMMELGLSDKIQQLEDTITKLSEALLLSRGSPSNQWWQWLRRTLDKEYKVITWEVFEDELRARFGPSDLEDFDVALSRVKQMGTLRDYQWEFERLGNRLRGWTQKALVGTFMGGLKLEIADEIRMFKPQLLKDVISLARMRDDQLT</sequence>
<evidence type="ECO:0000313" key="2">
    <source>
        <dbReference type="EMBL" id="KAH7572792.1"/>
    </source>
</evidence>
<accession>A0ABQ8I829</accession>
<protein>
    <recommendedName>
        <fullName evidence="1">Retrotransposon gag domain-containing protein</fullName>
    </recommendedName>
</protein>
<dbReference type="Proteomes" id="UP000827721">
    <property type="component" value="Unassembled WGS sequence"/>
</dbReference>
<proteinExistence type="predicted"/>
<name>A0ABQ8I829_9ROSI</name>
<dbReference type="Pfam" id="PF03732">
    <property type="entry name" value="Retrotrans_gag"/>
    <property type="match status" value="1"/>
</dbReference>
<dbReference type="EMBL" id="JAFEMO010000003">
    <property type="protein sequence ID" value="KAH7572792.1"/>
    <property type="molecule type" value="Genomic_DNA"/>
</dbReference>
<reference evidence="2 3" key="1">
    <citation type="submission" date="2021-02" db="EMBL/GenBank/DDBJ databases">
        <title>Plant Genome Project.</title>
        <authorList>
            <person name="Zhang R.-G."/>
        </authorList>
    </citation>
    <scope>NUCLEOTIDE SEQUENCE [LARGE SCALE GENOMIC DNA]</scope>
    <source>
        <tissue evidence="2">Leaves</tissue>
    </source>
</reference>
<evidence type="ECO:0000313" key="3">
    <source>
        <dbReference type="Proteomes" id="UP000827721"/>
    </source>
</evidence>
<comment type="caution">
    <text evidence="2">The sequence shown here is derived from an EMBL/GenBank/DDBJ whole genome shotgun (WGS) entry which is preliminary data.</text>
</comment>